<keyword evidence="1" id="KW-1133">Transmembrane helix</keyword>
<feature type="transmembrane region" description="Helical" evidence="1">
    <location>
        <begin position="179"/>
        <end position="201"/>
    </location>
</feature>
<keyword evidence="1" id="KW-0812">Transmembrane</keyword>
<feature type="transmembrane region" description="Helical" evidence="1">
    <location>
        <begin position="661"/>
        <end position="683"/>
    </location>
</feature>
<evidence type="ECO:0000256" key="1">
    <source>
        <dbReference type="SAM" id="Phobius"/>
    </source>
</evidence>
<feature type="transmembrane region" description="Helical" evidence="1">
    <location>
        <begin position="251"/>
        <end position="274"/>
    </location>
</feature>
<name>A0A6H5HD86_9HEMI</name>
<keyword evidence="1" id="KW-0472">Membrane</keyword>
<proteinExistence type="predicted"/>
<dbReference type="AlphaFoldDB" id="A0A6H5HD86"/>
<feature type="transmembrane region" description="Helical" evidence="1">
    <location>
        <begin position="120"/>
        <end position="146"/>
    </location>
</feature>
<accession>A0A6H5HD86</accession>
<protein>
    <submittedName>
        <fullName evidence="2">Uncharacterized protein</fullName>
    </submittedName>
</protein>
<gene>
    <name evidence="2" type="ORF">NTEN_LOCUS20281</name>
</gene>
<dbReference type="Proteomes" id="UP000479000">
    <property type="component" value="Unassembled WGS sequence"/>
</dbReference>
<evidence type="ECO:0000313" key="3">
    <source>
        <dbReference type="Proteomes" id="UP000479000"/>
    </source>
</evidence>
<evidence type="ECO:0000313" key="2">
    <source>
        <dbReference type="EMBL" id="CAB0015941.1"/>
    </source>
</evidence>
<dbReference type="EMBL" id="CADCXU010029777">
    <property type="protein sequence ID" value="CAB0015941.1"/>
    <property type="molecule type" value="Genomic_DNA"/>
</dbReference>
<sequence>MNSVVNRAAHEFDAPRKIGPRDVVIMCLLWSYEVVQKYARAYKGSWLASQQYFISSRLSNDIELTTPDSVAVVMATVGAAMGVGWLADGYRMRIITACNLFVIGLAEYMLTIFVELRAQGSLALVIAWTALFLLMIFWMVALIFMLKRINKAPDDLTAVRKIYSGTEAIDNFDGRQSRINYFCIVSLIYPSIMMGASREFINSAMIRYYSTDGLKSAFRYRLHLGVSLATIPVVTGILFLLNFFRDENRNVFVIGIAHFFNFIFLSLVTITVVWDLNSVAAREPVLLSGETGVTMVMVPKADVGPEEFIIARPYFEATIEKRASSMIPNALYECPMLEESFTTIAVGKRNDATLFTGSITFMADKVLAYVEREGRLKLLLDSGQPLMVDRVRYSEKGLPSVYQLTLFTSEPPCVGGPKRDAKGARIFIDGRCSSFKALVRFYDRNGNLLTDHWLIPTAGDDTVQPDSVEVSRTSLHSVSVLYVLDDREDLSFESTEVIDPFTYQRYYLVFPKQRSVEAYSLKNLETRVPTTPRTNLSKTDATTNLTVAAAQPEIRSRIGHFPANCSMNQLPPWALPPYDTEMPAYKNYFDRKPQPPVEEILLLPASILHGLAFGALLVCYIHFLWIRSPFRFRTPILACYFSLDFLGGWMVRNLIVAFDRAAIYTLISVQGAALNWHIAWAYVHHWTLTPISPTELQGNDREF</sequence>
<feature type="transmembrane region" description="Helical" evidence="1">
    <location>
        <begin position="221"/>
        <end position="244"/>
    </location>
</feature>
<keyword evidence="3" id="KW-1185">Reference proteome</keyword>
<dbReference type="OrthoDB" id="6648437at2759"/>
<organism evidence="2 3">
    <name type="scientific">Nesidiocoris tenuis</name>
    <dbReference type="NCBI Taxonomy" id="355587"/>
    <lineage>
        <taxon>Eukaryota</taxon>
        <taxon>Metazoa</taxon>
        <taxon>Ecdysozoa</taxon>
        <taxon>Arthropoda</taxon>
        <taxon>Hexapoda</taxon>
        <taxon>Insecta</taxon>
        <taxon>Pterygota</taxon>
        <taxon>Neoptera</taxon>
        <taxon>Paraneoptera</taxon>
        <taxon>Hemiptera</taxon>
        <taxon>Heteroptera</taxon>
        <taxon>Panheteroptera</taxon>
        <taxon>Cimicomorpha</taxon>
        <taxon>Miridae</taxon>
        <taxon>Dicyphina</taxon>
        <taxon>Nesidiocoris</taxon>
    </lineage>
</organism>
<feature type="transmembrane region" description="Helical" evidence="1">
    <location>
        <begin position="601"/>
        <end position="625"/>
    </location>
</feature>
<feature type="transmembrane region" description="Helical" evidence="1">
    <location>
        <begin position="94"/>
        <end position="114"/>
    </location>
</feature>
<reference evidence="2 3" key="1">
    <citation type="submission" date="2020-02" db="EMBL/GenBank/DDBJ databases">
        <authorList>
            <person name="Ferguson B K."/>
        </authorList>
    </citation>
    <scope>NUCLEOTIDE SEQUENCE [LARGE SCALE GENOMIC DNA]</scope>
</reference>
<feature type="transmembrane region" description="Helical" evidence="1">
    <location>
        <begin position="69"/>
        <end position="87"/>
    </location>
</feature>